<dbReference type="Proteomes" id="UP001153365">
    <property type="component" value="Unassembled WGS sequence"/>
</dbReference>
<gene>
    <name evidence="3" type="ORF">PPACK8108_LOCUS22740</name>
</gene>
<dbReference type="AlphaFoldDB" id="A0AAV0BNW9"/>
<proteinExistence type="predicted"/>
<keyword evidence="3" id="KW-0378">Hydrolase</keyword>
<dbReference type="InterPro" id="IPR027417">
    <property type="entry name" value="P-loop_NTPase"/>
</dbReference>
<evidence type="ECO:0000256" key="1">
    <source>
        <dbReference type="SAM" id="MobiDB-lite"/>
    </source>
</evidence>
<dbReference type="GO" id="GO:0046982">
    <property type="term" value="F:protein heterodimerization activity"/>
    <property type="evidence" value="ECO:0007669"/>
    <property type="project" value="InterPro"/>
</dbReference>
<dbReference type="SMART" id="SM00414">
    <property type="entry name" value="H2A"/>
    <property type="match status" value="1"/>
</dbReference>
<dbReference type="EMBL" id="CALTRL010005918">
    <property type="protein sequence ID" value="CAH7687881.1"/>
    <property type="molecule type" value="Genomic_DNA"/>
</dbReference>
<evidence type="ECO:0000313" key="4">
    <source>
        <dbReference type="Proteomes" id="UP001153365"/>
    </source>
</evidence>
<keyword evidence="3" id="KW-0067">ATP-binding</keyword>
<dbReference type="PROSITE" id="PS51194">
    <property type="entry name" value="HELICASE_CTER"/>
    <property type="match status" value="1"/>
</dbReference>
<evidence type="ECO:0000259" key="2">
    <source>
        <dbReference type="PROSITE" id="PS51194"/>
    </source>
</evidence>
<dbReference type="GO" id="GO:0000786">
    <property type="term" value="C:nucleosome"/>
    <property type="evidence" value="ECO:0007669"/>
    <property type="project" value="InterPro"/>
</dbReference>
<feature type="domain" description="Helicase C-terminal" evidence="2">
    <location>
        <begin position="1"/>
        <end position="108"/>
    </location>
</feature>
<dbReference type="GO" id="GO:0004386">
    <property type="term" value="F:helicase activity"/>
    <property type="evidence" value="ECO:0007669"/>
    <property type="project" value="UniProtKB-KW"/>
</dbReference>
<name>A0AAV0BNW9_PHAPC</name>
<comment type="caution">
    <text evidence="3">The sequence shown here is derived from an EMBL/GenBank/DDBJ whole genome shotgun (WGS) entry which is preliminary data.</text>
</comment>
<dbReference type="PANTHER" id="PTHR47958">
    <property type="entry name" value="ATP-DEPENDENT RNA HELICASE DBP3"/>
    <property type="match status" value="1"/>
</dbReference>
<dbReference type="Pfam" id="PF00271">
    <property type="entry name" value="Helicase_C"/>
    <property type="match status" value="1"/>
</dbReference>
<dbReference type="SUPFAM" id="SSF47113">
    <property type="entry name" value="Histone-fold"/>
    <property type="match status" value="1"/>
</dbReference>
<keyword evidence="3" id="KW-0547">Nucleotide-binding</keyword>
<protein>
    <submittedName>
        <fullName evidence="3">Helicase conserved C-terminal domain-domain-containing protein</fullName>
    </submittedName>
</protein>
<dbReference type="InterPro" id="IPR002119">
    <property type="entry name" value="Histone_H2A"/>
</dbReference>
<dbReference type="SUPFAM" id="SSF52540">
    <property type="entry name" value="P-loop containing nucleoside triphosphate hydrolases"/>
    <property type="match status" value="1"/>
</dbReference>
<reference evidence="3" key="1">
    <citation type="submission" date="2022-06" db="EMBL/GenBank/DDBJ databases">
        <authorList>
            <consortium name="SYNGENTA / RWTH Aachen University"/>
        </authorList>
    </citation>
    <scope>NUCLEOTIDE SEQUENCE</scope>
</reference>
<organism evidence="3 4">
    <name type="scientific">Phakopsora pachyrhizi</name>
    <name type="common">Asian soybean rust disease fungus</name>
    <dbReference type="NCBI Taxonomy" id="170000"/>
    <lineage>
        <taxon>Eukaryota</taxon>
        <taxon>Fungi</taxon>
        <taxon>Dikarya</taxon>
        <taxon>Basidiomycota</taxon>
        <taxon>Pucciniomycotina</taxon>
        <taxon>Pucciniomycetes</taxon>
        <taxon>Pucciniales</taxon>
        <taxon>Phakopsoraceae</taxon>
        <taxon>Phakopsora</taxon>
    </lineage>
</organism>
<feature type="compositionally biased region" description="Low complexity" evidence="1">
    <location>
        <begin position="1"/>
        <end position="17"/>
    </location>
</feature>
<feature type="region of interest" description="Disordered" evidence="1">
    <location>
        <begin position="1"/>
        <end position="27"/>
    </location>
</feature>
<evidence type="ECO:0000313" key="3">
    <source>
        <dbReference type="EMBL" id="CAH7687881.1"/>
    </source>
</evidence>
<dbReference type="Gene3D" id="3.40.50.300">
    <property type="entry name" value="P-loop containing nucleotide triphosphate hydrolases"/>
    <property type="match status" value="1"/>
</dbReference>
<dbReference type="InterPro" id="IPR009072">
    <property type="entry name" value="Histone-fold"/>
</dbReference>
<dbReference type="GO" id="GO:0003677">
    <property type="term" value="F:DNA binding"/>
    <property type="evidence" value="ECO:0007669"/>
    <property type="project" value="InterPro"/>
</dbReference>
<dbReference type="GO" id="GO:0030527">
    <property type="term" value="F:structural constituent of chromatin"/>
    <property type="evidence" value="ECO:0007669"/>
    <property type="project" value="InterPro"/>
</dbReference>
<keyword evidence="3" id="KW-0347">Helicase</keyword>
<sequence>MSSSGKAGKAGGEKAASQSHSAKAGLQIPVGRIHRLLKKGHYTTQIGAGAPGLGQEERNNCYKQFKAFEKRILVATNIFGRGIDVEQVNIVVNYDTPGEADSYLHQVG</sequence>
<keyword evidence="4" id="KW-1185">Reference proteome</keyword>
<dbReference type="SMART" id="SM00490">
    <property type="entry name" value="HELICc"/>
    <property type="match status" value="1"/>
</dbReference>
<dbReference type="InterPro" id="IPR001650">
    <property type="entry name" value="Helicase_C-like"/>
</dbReference>
<accession>A0AAV0BNW9</accession>